<dbReference type="Pfam" id="PF08395">
    <property type="entry name" value="7tm_7"/>
    <property type="match status" value="1"/>
</dbReference>
<protein>
    <recommendedName>
        <fullName evidence="8">Gustatory receptor</fullName>
    </recommendedName>
</protein>
<accession>A0A9P0GVL8</accession>
<dbReference type="GO" id="GO:0030424">
    <property type="term" value="C:axon"/>
    <property type="evidence" value="ECO:0007669"/>
    <property type="project" value="TreeGrafter"/>
</dbReference>
<keyword evidence="6 8" id="KW-0675">Receptor</keyword>
<comment type="similarity">
    <text evidence="8">Belongs to the insect chemoreceptor superfamily. Gustatory receptor (GR) family.</text>
</comment>
<dbReference type="GO" id="GO:0005886">
    <property type="term" value="C:plasma membrane"/>
    <property type="evidence" value="ECO:0007669"/>
    <property type="project" value="UniProtKB-SubCell"/>
</dbReference>
<dbReference type="InterPro" id="IPR013604">
    <property type="entry name" value="7TM_chemorcpt"/>
</dbReference>
<dbReference type="EMBL" id="OU896710">
    <property type="protein sequence ID" value="CAH1163537.1"/>
    <property type="molecule type" value="Genomic_DNA"/>
</dbReference>
<reference evidence="9" key="2">
    <citation type="submission" date="2022-10" db="EMBL/GenBank/DDBJ databases">
        <authorList>
            <consortium name="ENA_rothamsted_submissions"/>
            <consortium name="culmorum"/>
            <person name="King R."/>
        </authorList>
    </citation>
    <scope>NUCLEOTIDE SEQUENCE</scope>
</reference>
<sequence length="304" mass="35311">MALFVTGFYIHIFITKRKQSEDTHVLDTVFKEVYYLLVSSTILISLIINCKKYGLITRALNQIAQVDIELKNMGLSPNHNKYKNYITVYVILTILPVVVSEYFECNMIIFSTENPTLNCYTLCCFTFIIKAMERTLFTSYILLMKDRFEILNKELSTMSNLNLESTGWSRQLKVIYVRPFMEKNKLKSLRKLHDKLCSVGKMINEYFSFQLLLLIGITFMEFTNWAHLCIGRFREVLIGKLDIKSTIMLFMMPVSSIGSIVLLCIICTVLKNEVHKTGDILFEVKNEHDFSVVKEVSLFSLFSH</sequence>
<dbReference type="AlphaFoldDB" id="A0A9P0GVL8"/>
<evidence type="ECO:0000256" key="2">
    <source>
        <dbReference type="ARBA" id="ARBA00022475"/>
    </source>
</evidence>
<keyword evidence="5 8" id="KW-0472">Membrane</keyword>
<organism evidence="9 10">
    <name type="scientific">Phaedon cochleariae</name>
    <name type="common">Mustard beetle</name>
    <dbReference type="NCBI Taxonomy" id="80249"/>
    <lineage>
        <taxon>Eukaryota</taxon>
        <taxon>Metazoa</taxon>
        <taxon>Ecdysozoa</taxon>
        <taxon>Arthropoda</taxon>
        <taxon>Hexapoda</taxon>
        <taxon>Insecta</taxon>
        <taxon>Pterygota</taxon>
        <taxon>Neoptera</taxon>
        <taxon>Endopterygota</taxon>
        <taxon>Coleoptera</taxon>
        <taxon>Polyphaga</taxon>
        <taxon>Cucujiformia</taxon>
        <taxon>Chrysomeloidea</taxon>
        <taxon>Chrysomelidae</taxon>
        <taxon>Chrysomelinae</taxon>
        <taxon>Chrysomelini</taxon>
        <taxon>Phaedon</taxon>
    </lineage>
</organism>
<evidence type="ECO:0000256" key="7">
    <source>
        <dbReference type="ARBA" id="ARBA00023224"/>
    </source>
</evidence>
<comment type="subcellular location">
    <subcellularLocation>
        <location evidence="1 8">Cell membrane</location>
        <topology evidence="1 8">Multi-pass membrane protein</topology>
    </subcellularLocation>
</comment>
<dbReference type="GO" id="GO:0030425">
    <property type="term" value="C:dendrite"/>
    <property type="evidence" value="ECO:0007669"/>
    <property type="project" value="TreeGrafter"/>
</dbReference>
<dbReference type="GO" id="GO:0043025">
    <property type="term" value="C:neuronal cell body"/>
    <property type="evidence" value="ECO:0007669"/>
    <property type="project" value="TreeGrafter"/>
</dbReference>
<keyword evidence="3 8" id="KW-0812">Transmembrane</keyword>
<dbReference type="GO" id="GO:0007635">
    <property type="term" value="P:chemosensory behavior"/>
    <property type="evidence" value="ECO:0007669"/>
    <property type="project" value="TreeGrafter"/>
</dbReference>
<keyword evidence="4 8" id="KW-1133">Transmembrane helix</keyword>
<dbReference type="PANTHER" id="PTHR21143">
    <property type="entry name" value="INVERTEBRATE GUSTATORY RECEPTOR"/>
    <property type="match status" value="1"/>
</dbReference>
<dbReference type="GO" id="GO:0050909">
    <property type="term" value="P:sensory perception of taste"/>
    <property type="evidence" value="ECO:0007669"/>
    <property type="project" value="InterPro"/>
</dbReference>
<dbReference type="Proteomes" id="UP001153737">
    <property type="component" value="Chromosome 4"/>
</dbReference>
<dbReference type="OrthoDB" id="6770110at2759"/>
<dbReference type="PANTHER" id="PTHR21143:SF134">
    <property type="entry name" value="GUSTATORY RECEPTOR"/>
    <property type="match status" value="1"/>
</dbReference>
<dbReference type="GO" id="GO:0007165">
    <property type="term" value="P:signal transduction"/>
    <property type="evidence" value="ECO:0007669"/>
    <property type="project" value="UniProtKB-KW"/>
</dbReference>
<keyword evidence="10" id="KW-1185">Reference proteome</keyword>
<evidence type="ECO:0000256" key="3">
    <source>
        <dbReference type="ARBA" id="ARBA00022692"/>
    </source>
</evidence>
<comment type="caution">
    <text evidence="8">Lacks conserved residue(s) required for the propagation of feature annotation.</text>
</comment>
<evidence type="ECO:0000256" key="5">
    <source>
        <dbReference type="ARBA" id="ARBA00023136"/>
    </source>
</evidence>
<reference evidence="9" key="1">
    <citation type="submission" date="2022-01" db="EMBL/GenBank/DDBJ databases">
        <authorList>
            <person name="King R."/>
        </authorList>
    </citation>
    <scope>NUCLEOTIDE SEQUENCE</scope>
</reference>
<evidence type="ECO:0000256" key="8">
    <source>
        <dbReference type="RuleBase" id="RU363108"/>
    </source>
</evidence>
<evidence type="ECO:0000313" key="9">
    <source>
        <dbReference type="EMBL" id="CAH1163537.1"/>
    </source>
</evidence>
<dbReference type="GO" id="GO:0008049">
    <property type="term" value="P:male courtship behavior"/>
    <property type="evidence" value="ECO:0007669"/>
    <property type="project" value="TreeGrafter"/>
</dbReference>
<evidence type="ECO:0000256" key="1">
    <source>
        <dbReference type="ARBA" id="ARBA00004651"/>
    </source>
</evidence>
<feature type="transmembrane region" description="Helical" evidence="8">
    <location>
        <begin position="82"/>
        <end position="99"/>
    </location>
</feature>
<feature type="transmembrane region" description="Helical" evidence="8">
    <location>
        <begin position="33"/>
        <end position="50"/>
    </location>
</feature>
<feature type="transmembrane region" description="Helical" evidence="8">
    <location>
        <begin position="206"/>
        <end position="227"/>
    </location>
</feature>
<feature type="transmembrane region" description="Helical" evidence="8">
    <location>
        <begin position="247"/>
        <end position="270"/>
    </location>
</feature>
<name>A0A9P0GVL8_PHACE</name>
<gene>
    <name evidence="9" type="ORF">PHAECO_LOCUS8409</name>
</gene>
<evidence type="ECO:0000256" key="4">
    <source>
        <dbReference type="ARBA" id="ARBA00022989"/>
    </source>
</evidence>
<proteinExistence type="inferred from homology"/>
<keyword evidence="7 8" id="KW-0807">Transducer</keyword>
<comment type="function">
    <text evidence="8">Gustatory receptor which mediates acceptance or avoidance behavior, depending on its substrates.</text>
</comment>
<evidence type="ECO:0000313" key="10">
    <source>
        <dbReference type="Proteomes" id="UP001153737"/>
    </source>
</evidence>
<evidence type="ECO:0000256" key="6">
    <source>
        <dbReference type="ARBA" id="ARBA00023170"/>
    </source>
</evidence>
<keyword evidence="2 8" id="KW-1003">Cell membrane</keyword>